<proteinExistence type="predicted"/>
<feature type="compositionally biased region" description="Basic and acidic residues" evidence="1">
    <location>
        <begin position="54"/>
        <end position="74"/>
    </location>
</feature>
<dbReference type="Proteomes" id="UP001234989">
    <property type="component" value="Chromosome 10"/>
</dbReference>
<evidence type="ECO:0000313" key="2">
    <source>
        <dbReference type="EMBL" id="WMV50690.1"/>
    </source>
</evidence>
<evidence type="ECO:0000256" key="1">
    <source>
        <dbReference type="SAM" id="MobiDB-lite"/>
    </source>
</evidence>
<organism evidence="2 3">
    <name type="scientific">Solanum verrucosum</name>
    <dbReference type="NCBI Taxonomy" id="315347"/>
    <lineage>
        <taxon>Eukaryota</taxon>
        <taxon>Viridiplantae</taxon>
        <taxon>Streptophyta</taxon>
        <taxon>Embryophyta</taxon>
        <taxon>Tracheophyta</taxon>
        <taxon>Spermatophyta</taxon>
        <taxon>Magnoliopsida</taxon>
        <taxon>eudicotyledons</taxon>
        <taxon>Gunneridae</taxon>
        <taxon>Pentapetalae</taxon>
        <taxon>asterids</taxon>
        <taxon>lamiids</taxon>
        <taxon>Solanales</taxon>
        <taxon>Solanaceae</taxon>
        <taxon>Solanoideae</taxon>
        <taxon>Solaneae</taxon>
        <taxon>Solanum</taxon>
    </lineage>
</organism>
<accession>A0AAF0ZVA7</accession>
<feature type="region of interest" description="Disordered" evidence="1">
    <location>
        <begin position="36"/>
        <end position="78"/>
    </location>
</feature>
<dbReference type="AlphaFoldDB" id="A0AAF0ZVA7"/>
<dbReference type="EMBL" id="CP133621">
    <property type="protein sequence ID" value="WMV50690.1"/>
    <property type="molecule type" value="Genomic_DNA"/>
</dbReference>
<keyword evidence="3" id="KW-1185">Reference proteome</keyword>
<sequence length="102" mass="11572">MLEVKEFKFQRIKDSKKIEECFNRLFDIIEETCDNSHNKEKKAKVSDSMGNDFSRSRTSEGTDGKGRGKKREGAEQDLDCTVSQHSADAEDSGLAFLLVYIC</sequence>
<reference evidence="2" key="1">
    <citation type="submission" date="2023-08" db="EMBL/GenBank/DDBJ databases">
        <title>A de novo genome assembly of Solanum verrucosum Schlechtendal, a Mexican diploid species geographically isolated from the other diploid A-genome species in potato relatives.</title>
        <authorList>
            <person name="Hosaka K."/>
        </authorList>
    </citation>
    <scope>NUCLEOTIDE SEQUENCE</scope>
    <source>
        <tissue evidence="2">Young leaves</tissue>
    </source>
</reference>
<name>A0AAF0ZVA7_SOLVR</name>
<protein>
    <submittedName>
        <fullName evidence="2">Uncharacterized protein</fullName>
    </submittedName>
</protein>
<gene>
    <name evidence="2" type="ORF">MTR67_044075</name>
</gene>
<evidence type="ECO:0000313" key="3">
    <source>
        <dbReference type="Proteomes" id="UP001234989"/>
    </source>
</evidence>